<dbReference type="Proteomes" id="UP000250079">
    <property type="component" value="Chromosome"/>
</dbReference>
<evidence type="ECO:0000256" key="1">
    <source>
        <dbReference type="SAM" id="MobiDB-lite"/>
    </source>
</evidence>
<feature type="region of interest" description="Disordered" evidence="1">
    <location>
        <begin position="1"/>
        <end position="54"/>
    </location>
</feature>
<reference evidence="2 3" key="1">
    <citation type="submission" date="2016-12" db="EMBL/GenBank/DDBJ databases">
        <authorList>
            <person name="Song W.-J."/>
            <person name="Kurnit D.M."/>
        </authorList>
    </citation>
    <scope>NUCLEOTIDE SEQUENCE [LARGE SCALE GENOMIC DNA]</scope>
    <source>
        <strain evidence="2 3">IMCC3135</strain>
    </source>
</reference>
<dbReference type="AlphaFoldDB" id="A0A2Z2NTW2"/>
<feature type="compositionally biased region" description="Polar residues" evidence="1">
    <location>
        <begin position="1"/>
        <end position="17"/>
    </location>
</feature>
<dbReference type="EMBL" id="CP018632">
    <property type="protein sequence ID" value="ASJ74713.1"/>
    <property type="molecule type" value="Genomic_DNA"/>
</dbReference>
<name>A0A2Z2NTW2_9GAMM</name>
<keyword evidence="3" id="KW-1185">Reference proteome</keyword>
<sequence length="533" mass="57353">MISNTALRPQRQTQSIVGLSPRDEQEATNTSNLSSSSPHSSPSKTHGFGDTSTLRDSVLASGSEKNTNPGTDDVQSVFKEQFSSLASDKEAFHSTLRDAFGDNYDVGAAETIRQQTLTGDFSWMPSIEYVSADVLGDGIGAYDSANDRILLNNDFKGSTQLANIFTEEVGHALDARLNTSDTAGDEGELFQMLVAGNNPDATRRQEMLNDNDHGNVVVNGEAVEVEFGWNPFKDVAEFVQDEIIDPIKEHIVEPVVEHVVKPILDLGSSVIDIATDVIKFPFELGQIFFSGLGDAGSALFSGDFSGAWNALTTTAGDMFEASAAQVVDTGVMSLHAAVNFIESVTGQIEERSLSQAEINYLRPIYGDSIDYSAVTVQSGGIKESLDMRANVVGNDIFMPESAFEADGVTLTEDGLETLGHEMGHIWQFQNRGPDYISSAILSQHSHGSEGVGTGEGYDWLAVADEGVHFNDMNPESQAELASFIGQSIDPITGEVSEDLLEKAIAKELKIDSYDISSEALAIVMEAHDILRAG</sequence>
<evidence type="ECO:0000313" key="3">
    <source>
        <dbReference type="Proteomes" id="UP000250079"/>
    </source>
</evidence>
<feature type="compositionally biased region" description="Low complexity" evidence="1">
    <location>
        <begin position="28"/>
        <end position="43"/>
    </location>
</feature>
<evidence type="ECO:0008006" key="4">
    <source>
        <dbReference type="Google" id="ProtNLM"/>
    </source>
</evidence>
<evidence type="ECO:0000313" key="2">
    <source>
        <dbReference type="EMBL" id="ASJ74713.1"/>
    </source>
</evidence>
<proteinExistence type="predicted"/>
<accession>A0A2Z2NTW2</accession>
<dbReference type="KEGG" id="gai:IMCC3135_23220"/>
<protein>
    <recommendedName>
        <fullName evidence="4">DUF4157 domain-containing protein</fullName>
    </recommendedName>
</protein>
<organism evidence="2 3">
    <name type="scientific">Granulosicoccus antarcticus IMCC3135</name>
    <dbReference type="NCBI Taxonomy" id="1192854"/>
    <lineage>
        <taxon>Bacteria</taxon>
        <taxon>Pseudomonadati</taxon>
        <taxon>Pseudomonadota</taxon>
        <taxon>Gammaproteobacteria</taxon>
        <taxon>Chromatiales</taxon>
        <taxon>Granulosicoccaceae</taxon>
        <taxon>Granulosicoccus</taxon>
    </lineage>
</organism>
<gene>
    <name evidence="2" type="ORF">IMCC3135_23220</name>
</gene>